<dbReference type="PANTHER" id="PTHR44591">
    <property type="entry name" value="STRESS RESPONSE REGULATOR PROTEIN 1"/>
    <property type="match status" value="1"/>
</dbReference>
<sequence length="128" mass="13332">MNLRVLVVEDEALIALNLICLLEDLGHLVLGPAATSAQALALASEGGIDLAFVDLNLLDGATGASVARALASNPETTVVVVSATPAGLTAGEDGIFQIVKKPYADQTITQVVSLVARRRADDKARRER</sequence>
<evidence type="ECO:0000313" key="7">
    <source>
        <dbReference type="Proteomes" id="UP001165667"/>
    </source>
</evidence>
<evidence type="ECO:0000256" key="2">
    <source>
        <dbReference type="ARBA" id="ARBA00023015"/>
    </source>
</evidence>
<evidence type="ECO:0000313" key="6">
    <source>
        <dbReference type="EMBL" id="MCW6510059.1"/>
    </source>
</evidence>
<dbReference type="SMART" id="SM00448">
    <property type="entry name" value="REC"/>
    <property type="match status" value="1"/>
</dbReference>
<dbReference type="Pfam" id="PF00072">
    <property type="entry name" value="Response_reg"/>
    <property type="match status" value="1"/>
</dbReference>
<feature type="modified residue" description="4-aspartylphosphate" evidence="4">
    <location>
        <position position="54"/>
    </location>
</feature>
<keyword evidence="2" id="KW-0805">Transcription regulation</keyword>
<keyword evidence="3" id="KW-0804">Transcription</keyword>
<evidence type="ECO:0000256" key="1">
    <source>
        <dbReference type="ARBA" id="ARBA00022553"/>
    </source>
</evidence>
<dbReference type="Gene3D" id="3.40.50.2300">
    <property type="match status" value="1"/>
</dbReference>
<keyword evidence="1 4" id="KW-0597">Phosphoprotein</keyword>
<feature type="domain" description="Response regulatory" evidence="5">
    <location>
        <begin position="4"/>
        <end position="116"/>
    </location>
</feature>
<protein>
    <submittedName>
        <fullName evidence="6">Response regulator</fullName>
    </submittedName>
</protein>
<dbReference type="RefSeq" id="WP_282586434.1">
    <property type="nucleotide sequence ID" value="NZ_JAMOIM010000013.1"/>
</dbReference>
<comment type="caution">
    <text evidence="6">The sequence shown here is derived from an EMBL/GenBank/DDBJ whole genome shotgun (WGS) entry which is preliminary data.</text>
</comment>
<dbReference type="EMBL" id="JAMOIM010000013">
    <property type="protein sequence ID" value="MCW6510059.1"/>
    <property type="molecule type" value="Genomic_DNA"/>
</dbReference>
<dbReference type="InterPro" id="IPR050595">
    <property type="entry name" value="Bact_response_regulator"/>
</dbReference>
<organism evidence="6 7">
    <name type="scientific">Lichenifustis flavocetrariae</name>
    <dbReference type="NCBI Taxonomy" id="2949735"/>
    <lineage>
        <taxon>Bacteria</taxon>
        <taxon>Pseudomonadati</taxon>
        <taxon>Pseudomonadota</taxon>
        <taxon>Alphaproteobacteria</taxon>
        <taxon>Hyphomicrobiales</taxon>
        <taxon>Lichenihabitantaceae</taxon>
        <taxon>Lichenifustis</taxon>
    </lineage>
</organism>
<evidence type="ECO:0000256" key="4">
    <source>
        <dbReference type="PROSITE-ProRule" id="PRU00169"/>
    </source>
</evidence>
<dbReference type="InterPro" id="IPR011006">
    <property type="entry name" value="CheY-like_superfamily"/>
</dbReference>
<evidence type="ECO:0000256" key="3">
    <source>
        <dbReference type="ARBA" id="ARBA00023163"/>
    </source>
</evidence>
<name>A0AA41YXQ3_9HYPH</name>
<dbReference type="PANTHER" id="PTHR44591:SF3">
    <property type="entry name" value="RESPONSE REGULATORY DOMAIN-CONTAINING PROTEIN"/>
    <property type="match status" value="1"/>
</dbReference>
<dbReference type="SUPFAM" id="SSF52172">
    <property type="entry name" value="CheY-like"/>
    <property type="match status" value="1"/>
</dbReference>
<dbReference type="PROSITE" id="PS50110">
    <property type="entry name" value="RESPONSE_REGULATORY"/>
    <property type="match status" value="1"/>
</dbReference>
<keyword evidence="7" id="KW-1185">Reference proteome</keyword>
<dbReference type="AlphaFoldDB" id="A0AA41YXQ3"/>
<accession>A0AA41YXQ3</accession>
<evidence type="ECO:0000259" key="5">
    <source>
        <dbReference type="PROSITE" id="PS50110"/>
    </source>
</evidence>
<proteinExistence type="predicted"/>
<gene>
    <name evidence="6" type="ORF">M8523_18730</name>
</gene>
<dbReference type="Proteomes" id="UP001165667">
    <property type="component" value="Unassembled WGS sequence"/>
</dbReference>
<reference evidence="6" key="1">
    <citation type="submission" date="2022-05" db="EMBL/GenBank/DDBJ databases">
        <authorList>
            <person name="Pankratov T."/>
        </authorList>
    </citation>
    <scope>NUCLEOTIDE SEQUENCE</scope>
    <source>
        <strain evidence="6">BP6-180914</strain>
    </source>
</reference>
<dbReference type="InterPro" id="IPR001789">
    <property type="entry name" value="Sig_transdc_resp-reg_receiver"/>
</dbReference>
<dbReference type="GO" id="GO:0000160">
    <property type="term" value="P:phosphorelay signal transduction system"/>
    <property type="evidence" value="ECO:0007669"/>
    <property type="project" value="InterPro"/>
</dbReference>